<name>A0A1T4V4C4_9FIRM</name>
<dbReference type="PANTHER" id="PTHR43284:SF1">
    <property type="entry name" value="ASPARAGINE SYNTHETASE"/>
    <property type="match status" value="1"/>
</dbReference>
<evidence type="ECO:0000256" key="1">
    <source>
        <dbReference type="ARBA" id="ARBA00005187"/>
    </source>
</evidence>
<evidence type="ECO:0000256" key="9">
    <source>
        <dbReference type="PIRSR" id="PIRSR001589-1"/>
    </source>
</evidence>
<feature type="domain" description="Glutamine amidotransferase type-2" evidence="12">
    <location>
        <begin position="2"/>
        <end position="210"/>
    </location>
</feature>
<evidence type="ECO:0000313" key="14">
    <source>
        <dbReference type="Proteomes" id="UP000190814"/>
    </source>
</evidence>
<keyword evidence="6 9" id="KW-0061">Asparagine biosynthesis</keyword>
<dbReference type="Gene3D" id="3.40.50.620">
    <property type="entry name" value="HUPs"/>
    <property type="match status" value="1"/>
</dbReference>
<dbReference type="CDD" id="cd01991">
    <property type="entry name" value="Asn_synthase_B_C"/>
    <property type="match status" value="1"/>
</dbReference>
<evidence type="ECO:0000256" key="4">
    <source>
        <dbReference type="ARBA" id="ARBA00022741"/>
    </source>
</evidence>
<evidence type="ECO:0000256" key="8">
    <source>
        <dbReference type="ARBA" id="ARBA00048741"/>
    </source>
</evidence>
<sequence length="624" mass="72428">MCGFVGFTGPLADKQSVIDEMLNRIHHRGPDWQDSYIDDDVVLGFARLSIIDLEGGRQPMENEDGSMVLVFNGEIYNFQGIREELIEKGHVFKTRSDSEVLLHGYEEYGPELLNKLRGMFAFTIWDKKKKKLFGARDFFGIKPYYYANMNGTFFFGSEIKGFLPHPNFKREVNEELLPDYLTFGCIPGYDTMFKNVHKLPPAHYYEWQDGKMTITRYWQPTFNFDYEKSYDQFVDEISETFKESVKTHMIADVEVGSFLSSGVDSSYVACEVSKLQKVRTYTIGFANLKYSEADDAKFLADEIHVENNRILIDADDYFNSIQAVQYHLDEPLGNTSANNLYYLSEFASRDVKVVLSGEGADEMFGGYNVYKEPLSLESYQKKVPKFVRKMIAGVVKPMPDFKGRNFFIRGSKTVEERYIGNSNVFKVGERDKYLKKKYKSQPPTWFTKKFYDEAKDYDDITKMQYLDIHGWMVQEILLKADKMSMANSLELRVPFLDKEIFALSNTLPANYKVSLKNTKLALRSAANREMNEISANRKKLAFPTPIPDWLKEEKYYNLVKEYFTSETANKYFNTDKLVELLEDHRAGKRFKVSKIWVVLSFLVWHKVFFEGGDEKLVNEKKASA</sequence>
<feature type="binding site" evidence="10">
    <location>
        <position position="97"/>
    </location>
    <ligand>
        <name>L-glutamine</name>
        <dbReference type="ChEBI" id="CHEBI:58359"/>
    </ligand>
</feature>
<keyword evidence="7 9" id="KW-0315">Glutamine amidotransferase</keyword>
<evidence type="ECO:0000256" key="5">
    <source>
        <dbReference type="ARBA" id="ARBA00022840"/>
    </source>
</evidence>
<dbReference type="OrthoDB" id="9763290at2"/>
<evidence type="ECO:0000256" key="3">
    <source>
        <dbReference type="ARBA" id="ARBA00012737"/>
    </source>
</evidence>
<organism evidence="13 14">
    <name type="scientific">Eubacterium uniforme</name>
    <dbReference type="NCBI Taxonomy" id="39495"/>
    <lineage>
        <taxon>Bacteria</taxon>
        <taxon>Bacillati</taxon>
        <taxon>Bacillota</taxon>
        <taxon>Clostridia</taxon>
        <taxon>Eubacteriales</taxon>
        <taxon>Eubacteriaceae</taxon>
        <taxon>Eubacterium</taxon>
    </lineage>
</organism>
<dbReference type="SUPFAM" id="SSF52402">
    <property type="entry name" value="Adenine nucleotide alpha hydrolases-like"/>
    <property type="match status" value="1"/>
</dbReference>
<gene>
    <name evidence="13" type="ORF">SAMN02745111_00057</name>
</gene>
<keyword evidence="5 10" id="KW-0067">ATP-binding</keyword>
<dbReference type="InterPro" id="IPR014729">
    <property type="entry name" value="Rossmann-like_a/b/a_fold"/>
</dbReference>
<dbReference type="Pfam" id="PF13537">
    <property type="entry name" value="GATase_7"/>
    <property type="match status" value="1"/>
</dbReference>
<dbReference type="InterPro" id="IPR017932">
    <property type="entry name" value="GATase_2_dom"/>
</dbReference>
<dbReference type="Pfam" id="PF00733">
    <property type="entry name" value="Asn_synthase"/>
    <property type="match status" value="1"/>
</dbReference>
<evidence type="ECO:0000256" key="11">
    <source>
        <dbReference type="PIRSR" id="PIRSR001589-3"/>
    </source>
</evidence>
<dbReference type="InterPro" id="IPR051786">
    <property type="entry name" value="ASN_synthetase/amidase"/>
</dbReference>
<dbReference type="EMBL" id="FUXZ01000002">
    <property type="protein sequence ID" value="SKA59724.1"/>
    <property type="molecule type" value="Genomic_DNA"/>
</dbReference>
<dbReference type="NCBIfam" id="TIGR01536">
    <property type="entry name" value="asn_synth_AEB"/>
    <property type="match status" value="1"/>
</dbReference>
<dbReference type="PIRSF" id="PIRSF001589">
    <property type="entry name" value="Asn_synthetase_glu-h"/>
    <property type="match status" value="1"/>
</dbReference>
<dbReference type="Proteomes" id="UP000190814">
    <property type="component" value="Unassembled WGS sequence"/>
</dbReference>
<reference evidence="13 14" key="1">
    <citation type="submission" date="2017-02" db="EMBL/GenBank/DDBJ databases">
        <authorList>
            <person name="Peterson S.W."/>
        </authorList>
    </citation>
    <scope>NUCLEOTIDE SEQUENCE [LARGE SCALE GENOMIC DNA]</scope>
    <source>
        <strain evidence="13 14">ATCC 35992</strain>
    </source>
</reference>
<keyword evidence="9" id="KW-0028">Amino-acid biosynthesis</keyword>
<dbReference type="AlphaFoldDB" id="A0A1T4V4C4"/>
<proteinExistence type="inferred from homology"/>
<evidence type="ECO:0000256" key="6">
    <source>
        <dbReference type="ARBA" id="ARBA00022888"/>
    </source>
</evidence>
<dbReference type="GO" id="GO:0005524">
    <property type="term" value="F:ATP binding"/>
    <property type="evidence" value="ECO:0007669"/>
    <property type="project" value="UniProtKB-KW"/>
</dbReference>
<dbReference type="GO" id="GO:0004066">
    <property type="term" value="F:asparagine synthase (glutamine-hydrolyzing) activity"/>
    <property type="evidence" value="ECO:0007669"/>
    <property type="project" value="UniProtKB-EC"/>
</dbReference>
<feature type="site" description="Important for beta-aspartyl-AMP intermediate formation" evidence="11">
    <location>
        <position position="358"/>
    </location>
</feature>
<comment type="similarity">
    <text evidence="2">Belongs to the asparagine synthetase family.</text>
</comment>
<protein>
    <recommendedName>
        <fullName evidence="3">asparagine synthase (glutamine-hydrolyzing)</fullName>
        <ecNumber evidence="3">6.3.5.4</ecNumber>
    </recommendedName>
</protein>
<feature type="active site" description="For GATase activity" evidence="9">
    <location>
        <position position="2"/>
    </location>
</feature>
<comment type="catalytic activity">
    <reaction evidence="8">
        <text>L-aspartate + L-glutamine + ATP + H2O = L-asparagine + L-glutamate + AMP + diphosphate + H(+)</text>
        <dbReference type="Rhea" id="RHEA:12228"/>
        <dbReference type="ChEBI" id="CHEBI:15377"/>
        <dbReference type="ChEBI" id="CHEBI:15378"/>
        <dbReference type="ChEBI" id="CHEBI:29985"/>
        <dbReference type="ChEBI" id="CHEBI:29991"/>
        <dbReference type="ChEBI" id="CHEBI:30616"/>
        <dbReference type="ChEBI" id="CHEBI:33019"/>
        <dbReference type="ChEBI" id="CHEBI:58048"/>
        <dbReference type="ChEBI" id="CHEBI:58359"/>
        <dbReference type="ChEBI" id="CHEBI:456215"/>
        <dbReference type="EC" id="6.3.5.4"/>
    </reaction>
</comment>
<dbReference type="InterPro" id="IPR029055">
    <property type="entry name" value="Ntn_hydrolases_N"/>
</dbReference>
<evidence type="ECO:0000259" key="12">
    <source>
        <dbReference type="PROSITE" id="PS51278"/>
    </source>
</evidence>
<dbReference type="PANTHER" id="PTHR43284">
    <property type="entry name" value="ASPARAGINE SYNTHETASE (GLUTAMINE-HYDROLYZING)"/>
    <property type="match status" value="1"/>
</dbReference>
<keyword evidence="14" id="KW-1185">Reference proteome</keyword>
<dbReference type="SUPFAM" id="SSF56235">
    <property type="entry name" value="N-terminal nucleophile aminohydrolases (Ntn hydrolases)"/>
    <property type="match status" value="1"/>
</dbReference>
<accession>A0A1T4V4C4</accession>
<dbReference type="RefSeq" id="WP_078764956.1">
    <property type="nucleotide sequence ID" value="NZ_FUXZ01000002.1"/>
</dbReference>
<keyword evidence="4 10" id="KW-0547">Nucleotide-binding</keyword>
<dbReference type="EC" id="6.3.5.4" evidence="3"/>
<evidence type="ECO:0000313" key="13">
    <source>
        <dbReference type="EMBL" id="SKA59724.1"/>
    </source>
</evidence>
<evidence type="ECO:0000256" key="10">
    <source>
        <dbReference type="PIRSR" id="PIRSR001589-2"/>
    </source>
</evidence>
<feature type="binding site" evidence="10">
    <location>
        <begin position="356"/>
        <end position="357"/>
    </location>
    <ligand>
        <name>ATP</name>
        <dbReference type="ChEBI" id="CHEBI:30616"/>
    </ligand>
</feature>
<evidence type="ECO:0000256" key="7">
    <source>
        <dbReference type="ARBA" id="ARBA00022962"/>
    </source>
</evidence>
<dbReference type="Gene3D" id="3.60.20.10">
    <property type="entry name" value="Glutamine Phosphoribosylpyrophosphate, subunit 1, domain 1"/>
    <property type="match status" value="1"/>
</dbReference>
<dbReference type="InterPro" id="IPR006426">
    <property type="entry name" value="Asn_synth_AEB"/>
</dbReference>
<evidence type="ECO:0000256" key="2">
    <source>
        <dbReference type="ARBA" id="ARBA00005752"/>
    </source>
</evidence>
<dbReference type="STRING" id="39495.SAMN02745111_00057"/>
<dbReference type="GO" id="GO:0006529">
    <property type="term" value="P:asparagine biosynthetic process"/>
    <property type="evidence" value="ECO:0007669"/>
    <property type="project" value="UniProtKB-KW"/>
</dbReference>
<dbReference type="CDD" id="cd00712">
    <property type="entry name" value="AsnB"/>
    <property type="match status" value="1"/>
</dbReference>
<feature type="binding site" evidence="10">
    <location>
        <position position="283"/>
    </location>
    <ligand>
        <name>ATP</name>
        <dbReference type="ChEBI" id="CHEBI:30616"/>
    </ligand>
</feature>
<comment type="pathway">
    <text evidence="1">Amino-acid biosynthesis; L-asparagine biosynthesis; L-asparagine from L-aspartate (L-Gln route): step 1/1.</text>
</comment>
<dbReference type="InterPro" id="IPR033738">
    <property type="entry name" value="AsnB_N"/>
</dbReference>
<dbReference type="PROSITE" id="PS51278">
    <property type="entry name" value="GATASE_TYPE_2"/>
    <property type="match status" value="1"/>
</dbReference>
<dbReference type="GO" id="GO:0005829">
    <property type="term" value="C:cytosol"/>
    <property type="evidence" value="ECO:0007669"/>
    <property type="project" value="TreeGrafter"/>
</dbReference>
<dbReference type="InterPro" id="IPR001962">
    <property type="entry name" value="Asn_synthase"/>
</dbReference>